<dbReference type="PANTHER" id="PTHR46429">
    <property type="entry name" value="23S RRNA (GUANOSINE-2'-O-)-METHYLTRANSFERASE RLMB"/>
    <property type="match status" value="1"/>
</dbReference>
<dbReference type="PANTHER" id="PTHR46429:SF1">
    <property type="entry name" value="23S RRNA (GUANOSINE-2'-O-)-METHYLTRANSFERASE RLMB"/>
    <property type="match status" value="1"/>
</dbReference>
<dbReference type="SMART" id="SM00967">
    <property type="entry name" value="SpoU_sub_bind"/>
    <property type="match status" value="1"/>
</dbReference>
<dbReference type="Gene3D" id="3.30.1330.30">
    <property type="match status" value="1"/>
</dbReference>
<evidence type="ECO:0000256" key="2">
    <source>
        <dbReference type="ARBA" id="ARBA00022603"/>
    </source>
</evidence>
<dbReference type="CDD" id="cd18103">
    <property type="entry name" value="SpoU-like_RlmB"/>
    <property type="match status" value="1"/>
</dbReference>
<dbReference type="KEGG" id="nth:Nther_0174"/>
<dbReference type="GO" id="GO:0003723">
    <property type="term" value="F:RNA binding"/>
    <property type="evidence" value="ECO:0007669"/>
    <property type="project" value="InterPro"/>
</dbReference>
<dbReference type="InterPro" id="IPR029064">
    <property type="entry name" value="Ribosomal_eL30-like_sf"/>
</dbReference>
<evidence type="ECO:0000259" key="4">
    <source>
        <dbReference type="SMART" id="SM00967"/>
    </source>
</evidence>
<dbReference type="SUPFAM" id="SSF75217">
    <property type="entry name" value="alpha/beta knot"/>
    <property type="match status" value="1"/>
</dbReference>
<keyword evidence="6" id="KW-1185">Reference proteome</keyword>
<dbReference type="HOGENOM" id="CLU_021322_0_1_9"/>
<dbReference type="AlphaFoldDB" id="B2A4B9"/>
<proteinExistence type="inferred from homology"/>
<gene>
    <name evidence="5" type="ordered locus">Nther_0174</name>
</gene>
<dbReference type="STRING" id="457570.Nther_0174"/>
<dbReference type="GO" id="GO:0008173">
    <property type="term" value="F:RNA methyltransferase activity"/>
    <property type="evidence" value="ECO:0007669"/>
    <property type="project" value="InterPro"/>
</dbReference>
<dbReference type="OrthoDB" id="9794400at2"/>
<reference evidence="5 6" key="1">
    <citation type="submission" date="2008-04" db="EMBL/GenBank/DDBJ databases">
        <title>Complete sequence of chromosome of Natranaerobius thermophilus JW/NM-WN-LF.</title>
        <authorList>
            <consortium name="US DOE Joint Genome Institute"/>
            <person name="Copeland A."/>
            <person name="Lucas S."/>
            <person name="Lapidus A."/>
            <person name="Glavina del Rio T."/>
            <person name="Dalin E."/>
            <person name="Tice H."/>
            <person name="Bruce D."/>
            <person name="Goodwin L."/>
            <person name="Pitluck S."/>
            <person name="Chertkov O."/>
            <person name="Brettin T."/>
            <person name="Detter J.C."/>
            <person name="Han C."/>
            <person name="Kuske C.R."/>
            <person name="Schmutz J."/>
            <person name="Larimer F."/>
            <person name="Land M."/>
            <person name="Hauser L."/>
            <person name="Kyrpides N."/>
            <person name="Lykidis A."/>
            <person name="Mesbah N.M."/>
            <person name="Wiegel J."/>
        </authorList>
    </citation>
    <scope>NUCLEOTIDE SEQUENCE [LARGE SCALE GENOMIC DNA]</scope>
    <source>
        <strain evidence="6">ATCC BAA-1301 / DSM 18059 / JW/NM-WN-LF</strain>
    </source>
</reference>
<dbReference type="RefSeq" id="WP_012446664.1">
    <property type="nucleotide sequence ID" value="NC_010718.1"/>
</dbReference>
<dbReference type="Pfam" id="PF08032">
    <property type="entry name" value="SpoU_sub_bind"/>
    <property type="match status" value="1"/>
</dbReference>
<dbReference type="SUPFAM" id="SSF55315">
    <property type="entry name" value="L30e-like"/>
    <property type="match status" value="1"/>
</dbReference>
<dbReference type="EMBL" id="CP001034">
    <property type="protein sequence ID" value="ACB83773.1"/>
    <property type="molecule type" value="Genomic_DNA"/>
</dbReference>
<keyword evidence="2 5" id="KW-0489">Methyltransferase</keyword>
<protein>
    <submittedName>
        <fullName evidence="5">RNA methyltransferase, TrmH family, group 3</fullName>
    </submittedName>
</protein>
<evidence type="ECO:0000313" key="6">
    <source>
        <dbReference type="Proteomes" id="UP000001683"/>
    </source>
</evidence>
<dbReference type="GO" id="GO:0005829">
    <property type="term" value="C:cytosol"/>
    <property type="evidence" value="ECO:0007669"/>
    <property type="project" value="TreeGrafter"/>
</dbReference>
<dbReference type="NCBIfam" id="TIGR00186">
    <property type="entry name" value="rRNA_methyl_3"/>
    <property type="match status" value="1"/>
</dbReference>
<name>B2A4B9_NATTJ</name>
<organism evidence="5 6">
    <name type="scientific">Natranaerobius thermophilus (strain ATCC BAA-1301 / DSM 18059 / JW/NM-WN-LF)</name>
    <dbReference type="NCBI Taxonomy" id="457570"/>
    <lineage>
        <taxon>Bacteria</taxon>
        <taxon>Bacillati</taxon>
        <taxon>Bacillota</taxon>
        <taxon>Clostridia</taxon>
        <taxon>Natranaerobiales</taxon>
        <taxon>Natranaerobiaceae</taxon>
        <taxon>Natranaerobius</taxon>
    </lineage>
</organism>
<dbReference type="Proteomes" id="UP000001683">
    <property type="component" value="Chromosome"/>
</dbReference>
<dbReference type="FunCoup" id="B2A4B9">
    <property type="interactions" value="358"/>
</dbReference>
<dbReference type="GO" id="GO:0006396">
    <property type="term" value="P:RNA processing"/>
    <property type="evidence" value="ECO:0007669"/>
    <property type="project" value="InterPro"/>
</dbReference>
<dbReference type="GO" id="GO:0032259">
    <property type="term" value="P:methylation"/>
    <property type="evidence" value="ECO:0007669"/>
    <property type="project" value="UniProtKB-KW"/>
</dbReference>
<dbReference type="InterPro" id="IPR029026">
    <property type="entry name" value="tRNA_m1G_MTases_N"/>
</dbReference>
<sequence>MRTDSLVPGKNPVVEAIRGNRKVFRIYISKDSNKNFQDEMLKLAQQHNINLDKVPLDRLDKMVPTTEHQGIVAETEPFKYSQLDTVLKGFDYNNQKPLTLLILDHLTDPQNFGAIIRTADAVGVDGVIIPKRRSVDVNPTVMKASSGAAEHVPIIKVSNLRQTISKLKEQWIWILGTDIDGDRGIFEENYNIPLALVVGNEASGMSPLVKKECDFIANIPMIGRVNSLNASVATAVVLYEIYRQKTN</sequence>
<accession>B2A4B9</accession>
<dbReference type="FunFam" id="3.40.1280.10:FF:000008">
    <property type="entry name" value="Group 3 RNA methyltransferase TrmH"/>
    <property type="match status" value="1"/>
</dbReference>
<dbReference type="InterPro" id="IPR001537">
    <property type="entry name" value="SpoU_MeTrfase"/>
</dbReference>
<dbReference type="InterPro" id="IPR013123">
    <property type="entry name" value="SpoU_subst-bd"/>
</dbReference>
<dbReference type="eggNOG" id="COG0566">
    <property type="taxonomic scope" value="Bacteria"/>
</dbReference>
<dbReference type="InParanoid" id="B2A4B9"/>
<feature type="domain" description="RNA 2-O ribose methyltransferase substrate binding" evidence="4">
    <location>
        <begin position="6"/>
        <end position="81"/>
    </location>
</feature>
<dbReference type="InterPro" id="IPR029028">
    <property type="entry name" value="Alpha/beta_knot_MTases"/>
</dbReference>
<dbReference type="Gene3D" id="3.40.1280.10">
    <property type="match status" value="1"/>
</dbReference>
<dbReference type="InterPro" id="IPR004441">
    <property type="entry name" value="rRNA_MeTrfase_TrmH"/>
</dbReference>
<keyword evidence="3 5" id="KW-0808">Transferase</keyword>
<dbReference type="Pfam" id="PF00588">
    <property type="entry name" value="SpoU_methylase"/>
    <property type="match status" value="1"/>
</dbReference>
<evidence type="ECO:0000313" key="5">
    <source>
        <dbReference type="EMBL" id="ACB83773.1"/>
    </source>
</evidence>
<reference evidence="5 6" key="2">
    <citation type="journal article" date="2011" name="J. Bacteriol.">
        <title>Complete genome sequence of the anaerobic, halophilic alkalithermophile Natranaerobius thermophilus JW/NM-WN-LF.</title>
        <authorList>
            <person name="Zhao B."/>
            <person name="Mesbah N.M."/>
            <person name="Dalin E."/>
            <person name="Goodwin L."/>
            <person name="Nolan M."/>
            <person name="Pitluck S."/>
            <person name="Chertkov O."/>
            <person name="Brettin T.S."/>
            <person name="Han J."/>
            <person name="Larimer F.W."/>
            <person name="Land M.L."/>
            <person name="Hauser L."/>
            <person name="Kyrpides N."/>
            <person name="Wiegel J."/>
        </authorList>
    </citation>
    <scope>NUCLEOTIDE SEQUENCE [LARGE SCALE GENOMIC DNA]</scope>
    <source>
        <strain evidence="6">ATCC BAA-1301 / DSM 18059 / JW/NM-WN-LF</strain>
    </source>
</reference>
<evidence type="ECO:0000256" key="1">
    <source>
        <dbReference type="ARBA" id="ARBA00007228"/>
    </source>
</evidence>
<comment type="similarity">
    <text evidence="1">Belongs to the class IV-like SAM-binding methyltransferase superfamily. RNA methyltransferase TrmH family.</text>
</comment>
<evidence type="ECO:0000256" key="3">
    <source>
        <dbReference type="ARBA" id="ARBA00022679"/>
    </source>
</evidence>